<evidence type="ECO:0000313" key="3">
    <source>
        <dbReference type="Proteomes" id="UP001162734"/>
    </source>
</evidence>
<protein>
    <recommendedName>
        <fullName evidence="4">Helix-turn-helix domain-containing protein</fullName>
    </recommendedName>
</protein>
<evidence type="ECO:0000313" key="2">
    <source>
        <dbReference type="EMBL" id="BDG07411.1"/>
    </source>
</evidence>
<sequence length="148" mass="16347">MLRRTSIREIKGPGGALQVRPEDEAAADLAMLIEGETSGRPLPVVLAEFGRSRSTYYEKLRRFREQGLSGLLARPPGPRGPWRRPMAVVQFIVTARLKEPERSAAAIADDLARQGHAVSVRSVERTLSQFGLTRPPRTAPPRSPSPRD</sequence>
<keyword evidence="3" id="KW-1185">Reference proteome</keyword>
<dbReference type="Proteomes" id="UP001162734">
    <property type="component" value="Chromosome"/>
</dbReference>
<evidence type="ECO:0008006" key="4">
    <source>
        <dbReference type="Google" id="ProtNLM"/>
    </source>
</evidence>
<feature type="compositionally biased region" description="Pro residues" evidence="1">
    <location>
        <begin position="137"/>
        <end position="148"/>
    </location>
</feature>
<evidence type="ECO:0000256" key="1">
    <source>
        <dbReference type="SAM" id="MobiDB-lite"/>
    </source>
</evidence>
<gene>
    <name evidence="2" type="ORF">AMPC_05240</name>
</gene>
<dbReference type="InterPro" id="IPR009057">
    <property type="entry name" value="Homeodomain-like_sf"/>
</dbReference>
<reference evidence="3" key="1">
    <citation type="journal article" date="2022" name="Int. J. Syst. Evol. Microbiol.">
        <title>Anaeromyxobacter oryzae sp. nov., Anaeromyxobacter diazotrophicus sp. nov. and Anaeromyxobacter paludicola sp. nov., isolated from paddy soils.</title>
        <authorList>
            <person name="Itoh H."/>
            <person name="Xu Z."/>
            <person name="Mise K."/>
            <person name="Masuda Y."/>
            <person name="Ushijima N."/>
            <person name="Hayakawa C."/>
            <person name="Shiratori Y."/>
            <person name="Senoo K."/>
        </authorList>
    </citation>
    <scope>NUCLEOTIDE SEQUENCE [LARGE SCALE GENOMIC DNA]</scope>
    <source>
        <strain evidence="3">Red630</strain>
    </source>
</reference>
<dbReference type="RefSeq" id="WP_248344138.1">
    <property type="nucleotide sequence ID" value="NZ_AP025592.1"/>
</dbReference>
<organism evidence="2 3">
    <name type="scientific">Anaeromyxobacter paludicola</name>
    <dbReference type="NCBI Taxonomy" id="2918171"/>
    <lineage>
        <taxon>Bacteria</taxon>
        <taxon>Pseudomonadati</taxon>
        <taxon>Myxococcota</taxon>
        <taxon>Myxococcia</taxon>
        <taxon>Myxococcales</taxon>
        <taxon>Cystobacterineae</taxon>
        <taxon>Anaeromyxobacteraceae</taxon>
        <taxon>Anaeromyxobacter</taxon>
    </lineage>
</organism>
<feature type="region of interest" description="Disordered" evidence="1">
    <location>
        <begin position="126"/>
        <end position="148"/>
    </location>
</feature>
<name>A0ABM7X6H0_9BACT</name>
<dbReference type="SUPFAM" id="SSF46689">
    <property type="entry name" value="Homeodomain-like"/>
    <property type="match status" value="1"/>
</dbReference>
<proteinExistence type="predicted"/>
<accession>A0ABM7X6H0</accession>
<dbReference type="Pfam" id="PF13565">
    <property type="entry name" value="HTH_32"/>
    <property type="match status" value="1"/>
</dbReference>
<dbReference type="EMBL" id="AP025592">
    <property type="protein sequence ID" value="BDG07411.1"/>
    <property type="molecule type" value="Genomic_DNA"/>
</dbReference>